<accession>A0AA86PMM9</accession>
<evidence type="ECO:0000313" key="2">
    <source>
        <dbReference type="EMBL" id="CAL5990479.1"/>
    </source>
</evidence>
<evidence type="ECO:0000313" key="3">
    <source>
        <dbReference type="Proteomes" id="UP001642409"/>
    </source>
</evidence>
<dbReference type="AlphaFoldDB" id="A0AA86PMM9"/>
<reference evidence="1" key="1">
    <citation type="submission" date="2023-06" db="EMBL/GenBank/DDBJ databases">
        <authorList>
            <person name="Kurt Z."/>
        </authorList>
    </citation>
    <scope>NUCLEOTIDE SEQUENCE</scope>
</reference>
<sequence>MQTEREPKTLRYILLYGDKVYASDERNIYQVMNDLRLQLIVELGYAKIQFVHPSALGFYSSQHSDSYMVFNTLTQQLTLQVFDFEMLYQQKKEQTLNTNFPFWFKLSICDLFIIHQFQPFKQKSIVSETHSLRRSGSKLSYQYIPTQQDLPSLNSAVPPAGFEFQKMKNISLLLQVVTVRTSSDTSSFTDKQSCYIKCSSQLNSTYVQNSSRIWNSVILISFGYSDFNLLLLRYIIKTHI</sequence>
<gene>
    <name evidence="2" type="ORF">HINF_LOCUS11363</name>
    <name evidence="1" type="ORF">HINF_LOCUS25870</name>
</gene>
<reference evidence="2 3" key="2">
    <citation type="submission" date="2024-07" db="EMBL/GenBank/DDBJ databases">
        <authorList>
            <person name="Akdeniz Z."/>
        </authorList>
    </citation>
    <scope>NUCLEOTIDE SEQUENCE [LARGE SCALE GENOMIC DNA]</scope>
</reference>
<dbReference type="EMBL" id="CAXDID020000025">
    <property type="protein sequence ID" value="CAL5990479.1"/>
    <property type="molecule type" value="Genomic_DNA"/>
</dbReference>
<protein>
    <submittedName>
        <fullName evidence="2">Hypothetical_protein</fullName>
    </submittedName>
</protein>
<comment type="caution">
    <text evidence="1">The sequence shown here is derived from an EMBL/GenBank/DDBJ whole genome shotgun (WGS) entry which is preliminary data.</text>
</comment>
<dbReference type="Proteomes" id="UP001642409">
    <property type="component" value="Unassembled WGS sequence"/>
</dbReference>
<organism evidence="1">
    <name type="scientific">Hexamita inflata</name>
    <dbReference type="NCBI Taxonomy" id="28002"/>
    <lineage>
        <taxon>Eukaryota</taxon>
        <taxon>Metamonada</taxon>
        <taxon>Diplomonadida</taxon>
        <taxon>Hexamitidae</taxon>
        <taxon>Hexamitinae</taxon>
        <taxon>Hexamita</taxon>
    </lineage>
</organism>
<evidence type="ECO:0000313" key="1">
    <source>
        <dbReference type="EMBL" id="CAI9938225.1"/>
    </source>
</evidence>
<dbReference type="EMBL" id="CATOUU010000654">
    <property type="protein sequence ID" value="CAI9938225.1"/>
    <property type="molecule type" value="Genomic_DNA"/>
</dbReference>
<name>A0AA86PMM9_9EUKA</name>
<keyword evidence="3" id="KW-1185">Reference proteome</keyword>
<proteinExistence type="predicted"/>